<evidence type="ECO:0000256" key="2">
    <source>
        <dbReference type="SAM" id="Phobius"/>
    </source>
</evidence>
<proteinExistence type="predicted"/>
<organism evidence="3 4">
    <name type="scientific">Streptococcus agalactiae</name>
    <dbReference type="NCBI Taxonomy" id="1311"/>
    <lineage>
        <taxon>Bacteria</taxon>
        <taxon>Bacillati</taxon>
        <taxon>Bacillota</taxon>
        <taxon>Bacilli</taxon>
        <taxon>Lactobacillales</taxon>
        <taxon>Streptococcaceae</taxon>
        <taxon>Streptococcus</taxon>
    </lineage>
</organism>
<reference evidence="3 4" key="1">
    <citation type="submission" date="2018-12" db="EMBL/GenBank/DDBJ databases">
        <authorList>
            <consortium name="Pathogen Informatics"/>
        </authorList>
    </citation>
    <scope>NUCLEOTIDE SEQUENCE [LARGE SCALE GENOMIC DNA]</scope>
    <source>
        <strain evidence="3 4">NCTC8184</strain>
    </source>
</reference>
<keyword evidence="2" id="KW-0472">Membrane</keyword>
<dbReference type="Pfam" id="PF20193">
    <property type="entry name" value="DUF6556"/>
    <property type="match status" value="1"/>
</dbReference>
<protein>
    <submittedName>
        <fullName evidence="3">Histone acetyltransferase Gcn5</fullName>
    </submittedName>
</protein>
<feature type="region of interest" description="Disordered" evidence="1">
    <location>
        <begin position="1"/>
        <end position="24"/>
    </location>
</feature>
<dbReference type="EMBL" id="LR134265">
    <property type="protein sequence ID" value="VED64995.1"/>
    <property type="molecule type" value="Genomic_DNA"/>
</dbReference>
<dbReference type="RefSeq" id="WP_115356674.1">
    <property type="nucleotide sequence ID" value="NZ_LR134265.1"/>
</dbReference>
<accession>A0AB38VKU7</accession>
<name>A0AB38VKU7_STRAG</name>
<feature type="compositionally biased region" description="Polar residues" evidence="1">
    <location>
        <begin position="80"/>
        <end position="89"/>
    </location>
</feature>
<feature type="region of interest" description="Disordered" evidence="1">
    <location>
        <begin position="55"/>
        <end position="150"/>
    </location>
</feature>
<dbReference type="Proteomes" id="UP000268870">
    <property type="component" value="Chromosome"/>
</dbReference>
<dbReference type="InterPro" id="IPR046686">
    <property type="entry name" value="DUF6556"/>
</dbReference>
<sequence>MSKGYSRQQKKSTKTNTDSTQSPAKHIKTGFSALQKTIALVGSVLSIIVASITITNAINNHKDSSKTDSSTSKTVIIRESGQNSSNQVSTEKDETRASSSQTLENSSASSTPSNSSNSAANNDQTSSSTNNDQTNNTTTDTSTIENTTTP</sequence>
<feature type="transmembrane region" description="Helical" evidence="2">
    <location>
        <begin position="38"/>
        <end position="58"/>
    </location>
</feature>
<feature type="compositionally biased region" description="Low complexity" evidence="1">
    <location>
        <begin position="105"/>
        <end position="150"/>
    </location>
</feature>
<evidence type="ECO:0000313" key="3">
    <source>
        <dbReference type="EMBL" id="VED64995.1"/>
    </source>
</evidence>
<dbReference type="AlphaFoldDB" id="A0AB38VKU7"/>
<evidence type="ECO:0000256" key="1">
    <source>
        <dbReference type="SAM" id="MobiDB-lite"/>
    </source>
</evidence>
<gene>
    <name evidence="3" type="ORF">NCTC8184_01032</name>
</gene>
<evidence type="ECO:0000313" key="4">
    <source>
        <dbReference type="Proteomes" id="UP000268870"/>
    </source>
</evidence>
<feature type="compositionally biased region" description="Polar residues" evidence="1">
    <location>
        <begin position="14"/>
        <end position="23"/>
    </location>
</feature>
<keyword evidence="2" id="KW-1133">Transmembrane helix</keyword>
<keyword evidence="2" id="KW-0812">Transmembrane</keyword>